<protein>
    <recommendedName>
        <fullName evidence="2">SidE PDE domain-containing protein</fullName>
    </recommendedName>
</protein>
<accession>A0A0W0XCN9</accession>
<evidence type="ECO:0000256" key="1">
    <source>
        <dbReference type="SAM" id="Phobius"/>
    </source>
</evidence>
<keyword evidence="1" id="KW-0812">Transmembrane</keyword>
<dbReference type="EMBL" id="LNYP01000010">
    <property type="protein sequence ID" value="KTD42338.1"/>
    <property type="molecule type" value="Genomic_DNA"/>
</dbReference>
<dbReference type="Gene3D" id="1.10.3210.10">
    <property type="entry name" value="Hypothetical protein af1432"/>
    <property type="match status" value="1"/>
</dbReference>
<feature type="domain" description="SidE PDE" evidence="2">
    <location>
        <begin position="7"/>
        <end position="210"/>
    </location>
</feature>
<dbReference type="InterPro" id="IPR021014">
    <property type="entry name" value="SidE_PDE"/>
</dbReference>
<gene>
    <name evidence="3" type="ORF">Loak_0764</name>
</gene>
<feature type="transmembrane region" description="Helical" evidence="1">
    <location>
        <begin position="319"/>
        <end position="337"/>
    </location>
</feature>
<dbReference type="SUPFAM" id="SSF109604">
    <property type="entry name" value="HD-domain/PDEase-like"/>
    <property type="match status" value="1"/>
</dbReference>
<name>A0A0W0XCN9_9GAMM</name>
<keyword evidence="1" id="KW-0472">Membrane</keyword>
<evidence type="ECO:0000313" key="4">
    <source>
        <dbReference type="Proteomes" id="UP000054858"/>
    </source>
</evidence>
<dbReference type="Pfam" id="PF12252">
    <property type="entry name" value="SidE_PDE"/>
    <property type="match status" value="1"/>
</dbReference>
<dbReference type="RefSeq" id="WP_025385046.1">
    <property type="nucleotide sequence ID" value="NZ_KV441805.1"/>
</dbReference>
<dbReference type="Proteomes" id="UP000054858">
    <property type="component" value="Unassembled WGS sequence"/>
</dbReference>
<dbReference type="PATRIC" id="fig|29423.5.peg.796"/>
<feature type="transmembrane region" description="Helical" evidence="1">
    <location>
        <begin position="291"/>
        <end position="313"/>
    </location>
</feature>
<dbReference type="AlphaFoldDB" id="A0A0W0XCN9"/>
<proteinExistence type="predicted"/>
<reference evidence="3 4" key="1">
    <citation type="submission" date="2015-11" db="EMBL/GenBank/DDBJ databases">
        <title>Genomic analysis of 38 Legionella species identifies large and diverse effector repertoires.</title>
        <authorList>
            <person name="Burstein D."/>
            <person name="Amaro F."/>
            <person name="Zusman T."/>
            <person name="Lifshitz Z."/>
            <person name="Cohen O."/>
            <person name="Gilbert J.A."/>
            <person name="Pupko T."/>
            <person name="Shuman H.A."/>
            <person name="Segal G."/>
        </authorList>
    </citation>
    <scope>NUCLEOTIDE SEQUENCE [LARGE SCALE GENOMIC DNA]</scope>
    <source>
        <strain evidence="3 4">Oak Ridge-10</strain>
    </source>
</reference>
<evidence type="ECO:0000313" key="3">
    <source>
        <dbReference type="EMBL" id="KTD42338.1"/>
    </source>
</evidence>
<organism evidence="3 4">
    <name type="scientific">Legionella oakridgensis</name>
    <dbReference type="NCBI Taxonomy" id="29423"/>
    <lineage>
        <taxon>Bacteria</taxon>
        <taxon>Pseudomonadati</taxon>
        <taxon>Pseudomonadota</taxon>
        <taxon>Gammaproteobacteria</taxon>
        <taxon>Legionellales</taxon>
        <taxon>Legionellaceae</taxon>
        <taxon>Legionella</taxon>
    </lineage>
</organism>
<comment type="caution">
    <text evidence="3">The sequence shown here is derived from an EMBL/GenBank/DDBJ whole genome shotgun (WGS) entry which is preliminary data.</text>
</comment>
<evidence type="ECO:0000259" key="2">
    <source>
        <dbReference type="Pfam" id="PF12252"/>
    </source>
</evidence>
<sequence length="366" mass="41019">MSIDILKHALKKAYTEYYGKPYDNRPLPVLKASYRHHHGILHAIGCMELIPKIHKLYCSHVYNYEHTIAELANAFKISSEDLLTLIQATALFHDSGRQGDGIDYWDKESSDNLYNFLITQNIAPELAQLLKLAIQYKDNQAAFIAESSQIPKLAHLTATNINADYVRQLVNMADTLEVIRVRRVFDYHHLPIMQLPEEVLLQSASLSDEVDALVISVARRIHKENRAYYLNPQVMRKDNTYFDITYNEQKIAGSQDAVFKEFCANNPYGFTLDSASLKPGKHEQQPTNSSFYLNCLTALAGITAMAAGLVVLLMSISTMGGAALIIGGAALCAYSFFSKPSIKQAQESALQEVEHRTGQKDFALNL</sequence>
<keyword evidence="1" id="KW-1133">Transmembrane helix</keyword>